<accession>A0A1X6NB36</accession>
<dbReference type="AlphaFoldDB" id="A0A1X6NB36"/>
<reference evidence="1 2" key="1">
    <citation type="submission" date="2017-04" db="EMBL/GenBank/DDBJ databases">
        <title>Genome Sequence of the Model Brown-Rot Fungus Postia placenta SB12.</title>
        <authorList>
            <consortium name="DOE Joint Genome Institute"/>
            <person name="Gaskell J."/>
            <person name="Kersten P."/>
            <person name="Larrondo L.F."/>
            <person name="Canessa P."/>
            <person name="Martinez D."/>
            <person name="Hibbett D."/>
            <person name="Schmoll M."/>
            <person name="Kubicek C.P."/>
            <person name="Martinez A.T."/>
            <person name="Yadav J."/>
            <person name="Master E."/>
            <person name="Magnuson J.K."/>
            <person name="James T."/>
            <person name="Yaver D."/>
            <person name="Berka R."/>
            <person name="Labutti K."/>
            <person name="Lipzen A."/>
            <person name="Aerts A."/>
            <person name="Barry K."/>
            <person name="Henrissat B."/>
            <person name="Blanchette R."/>
            <person name="Grigoriev I."/>
            <person name="Cullen D."/>
        </authorList>
    </citation>
    <scope>NUCLEOTIDE SEQUENCE [LARGE SCALE GENOMIC DNA]</scope>
    <source>
        <strain evidence="1 2">MAD-698-R-SB12</strain>
    </source>
</reference>
<dbReference type="EMBL" id="KZ110592">
    <property type="protein sequence ID" value="OSX65722.1"/>
    <property type="molecule type" value="Genomic_DNA"/>
</dbReference>
<dbReference type="RefSeq" id="XP_024342516.1">
    <property type="nucleotide sequence ID" value="XM_024484250.1"/>
</dbReference>
<sequence>MHDTIDTEMPARPIFDYTTTGMVPTAKPRPLPLEVLLLIIDELGADREYDALEAWAEASEGLLQERAYRYIPREIVFGTQEEAASINLAFRWKGPQAVRIEGGARTSERRLPIPHLATFASRLAGKWTNVRELTIEGAEWRMQDLDLHTILLDVGCFDRVLYLQLHRVTLPTVLTLWRLVHGLPSLHELSLRDVEFAKTAINDRMLSALCLLPSTLNTIYMLRPEERAVERPGFLGIGSAGLLQAIVVRSMTSLNVSPWCKVSRLELWDVTFPTAAAFGRLLCAVPTLKELAILGPCSFSEHVLDPRDVPVIPCRLRELELGEDFSAHSDPRSVHDLVNLFIQSGAGSCLKSLTVWPSPSFRVATSTDVSLARLIACAGQSLQSLELYAVLQDSLRLYNETRIYAEQSSVRCFDISANTHLERLTCVTNISHEDNSPIAAVTELLQQVASVRISEIDMTFRVRDEAELATLWNGLPQLDAALSKKVFDRLERAWIRLYGVEASHELPQASVRSYLPKLETRGILRIAVKDRIIRYDTH</sequence>
<name>A0A1X6NB36_9APHY</name>
<proteinExistence type="predicted"/>
<evidence type="ECO:0000313" key="1">
    <source>
        <dbReference type="EMBL" id="OSX65722.1"/>
    </source>
</evidence>
<evidence type="ECO:0008006" key="3">
    <source>
        <dbReference type="Google" id="ProtNLM"/>
    </source>
</evidence>
<dbReference type="OrthoDB" id="10270977at2759"/>
<protein>
    <recommendedName>
        <fullName evidence="3">F-box domain-containing protein</fullName>
    </recommendedName>
</protein>
<organism evidence="1 2">
    <name type="scientific">Postia placenta MAD-698-R-SB12</name>
    <dbReference type="NCBI Taxonomy" id="670580"/>
    <lineage>
        <taxon>Eukaryota</taxon>
        <taxon>Fungi</taxon>
        <taxon>Dikarya</taxon>
        <taxon>Basidiomycota</taxon>
        <taxon>Agaricomycotina</taxon>
        <taxon>Agaricomycetes</taxon>
        <taxon>Polyporales</taxon>
        <taxon>Adustoporiaceae</taxon>
        <taxon>Rhodonia</taxon>
    </lineage>
</organism>
<gene>
    <name evidence="1" type="ORF">POSPLADRAFT_1132747</name>
</gene>
<dbReference type="GeneID" id="36329199"/>
<keyword evidence="2" id="KW-1185">Reference proteome</keyword>
<dbReference type="Proteomes" id="UP000194127">
    <property type="component" value="Unassembled WGS sequence"/>
</dbReference>
<evidence type="ECO:0000313" key="2">
    <source>
        <dbReference type="Proteomes" id="UP000194127"/>
    </source>
</evidence>